<feature type="transmembrane region" description="Helical" evidence="8">
    <location>
        <begin position="258"/>
        <end position="278"/>
    </location>
</feature>
<evidence type="ECO:0000313" key="10">
    <source>
        <dbReference type="Proteomes" id="UP000176593"/>
    </source>
</evidence>
<keyword evidence="5 8" id="KW-0812">Transmembrane</keyword>
<gene>
    <name evidence="9" type="ORF">A3I41_04675</name>
</gene>
<name>A0A1F7V822_9BACT</name>
<feature type="transmembrane region" description="Helical" evidence="8">
    <location>
        <begin position="231"/>
        <end position="251"/>
    </location>
</feature>
<feature type="transmembrane region" description="Helical" evidence="8">
    <location>
        <begin position="149"/>
        <end position="169"/>
    </location>
</feature>
<evidence type="ECO:0000256" key="1">
    <source>
        <dbReference type="ARBA" id="ARBA00004651"/>
    </source>
</evidence>
<evidence type="ECO:0000256" key="6">
    <source>
        <dbReference type="ARBA" id="ARBA00022989"/>
    </source>
</evidence>
<proteinExistence type="inferred from homology"/>
<organism evidence="9 10">
    <name type="scientific">Candidatus Uhrbacteria bacterium RIFCSPLOWO2_02_FULL_48_18</name>
    <dbReference type="NCBI Taxonomy" id="1802408"/>
    <lineage>
        <taxon>Bacteria</taxon>
        <taxon>Candidatus Uhriibacteriota</taxon>
    </lineage>
</organism>
<dbReference type="Pfam" id="PF01594">
    <property type="entry name" value="AI-2E_transport"/>
    <property type="match status" value="1"/>
</dbReference>
<dbReference type="PANTHER" id="PTHR21716:SF53">
    <property type="entry name" value="PERMEASE PERM-RELATED"/>
    <property type="match status" value="1"/>
</dbReference>
<dbReference type="Proteomes" id="UP000176593">
    <property type="component" value="Unassembled WGS sequence"/>
</dbReference>
<comment type="similarity">
    <text evidence="2">Belongs to the autoinducer-2 exporter (AI-2E) (TC 2.A.86) family.</text>
</comment>
<keyword evidence="4" id="KW-1003">Cell membrane</keyword>
<evidence type="ECO:0000256" key="2">
    <source>
        <dbReference type="ARBA" id="ARBA00009773"/>
    </source>
</evidence>
<comment type="caution">
    <text evidence="9">The sequence shown here is derived from an EMBL/GenBank/DDBJ whole genome shotgun (WGS) entry which is preliminary data.</text>
</comment>
<dbReference type="AlphaFoldDB" id="A0A1F7V822"/>
<accession>A0A1F7V822</accession>
<keyword evidence="7 8" id="KW-0472">Membrane</keyword>
<dbReference type="EMBL" id="MGEQ01000008">
    <property type="protein sequence ID" value="OGL86555.1"/>
    <property type="molecule type" value="Genomic_DNA"/>
</dbReference>
<dbReference type="GO" id="GO:0055085">
    <property type="term" value="P:transmembrane transport"/>
    <property type="evidence" value="ECO:0007669"/>
    <property type="project" value="TreeGrafter"/>
</dbReference>
<evidence type="ECO:0000256" key="4">
    <source>
        <dbReference type="ARBA" id="ARBA00022475"/>
    </source>
</evidence>
<feature type="transmembrane region" description="Helical" evidence="8">
    <location>
        <begin position="7"/>
        <end position="29"/>
    </location>
</feature>
<dbReference type="InterPro" id="IPR002549">
    <property type="entry name" value="AI-2E-like"/>
</dbReference>
<comment type="subcellular location">
    <subcellularLocation>
        <location evidence="1">Cell membrane</location>
        <topology evidence="1">Multi-pass membrane protein</topology>
    </subcellularLocation>
</comment>
<sequence length="342" mass="37410">MKSNYQVTISTGTFLKAVLVMILMGFLWYIHEVVIIFFVSLLLAALIEPFAEWFAKRNIPRVLSVLIVYVVLLTVIVLVFVGLAPIISEQFTQVTSNASTFSSELTDTFAKLQTFSIQHGLSEDITNTIRGIEQAISQSTTSLFSTVKGLVGGLATGLIILVLTFYMVAEGNKMQKYFKSLAPVEYQPYLSELMKKMKIKIGAWLRGQLFLGLIIGIVSFIGLSILNVRYALLLAVIAGLCEMIPYIGPIFSAIPAAMIAFTQSPTLGLIVIGMYLVIQQIENHLLVPKVMQKATGLNPIVSIVALLVGVKLGGVPGAFFAIPVAMMLTVIVEDLFDQQTHV</sequence>
<feature type="transmembrane region" description="Helical" evidence="8">
    <location>
        <begin position="203"/>
        <end position="225"/>
    </location>
</feature>
<feature type="transmembrane region" description="Helical" evidence="8">
    <location>
        <begin position="62"/>
        <end position="87"/>
    </location>
</feature>
<evidence type="ECO:0000256" key="5">
    <source>
        <dbReference type="ARBA" id="ARBA00022692"/>
    </source>
</evidence>
<dbReference type="PANTHER" id="PTHR21716">
    <property type="entry name" value="TRANSMEMBRANE PROTEIN"/>
    <property type="match status" value="1"/>
</dbReference>
<protein>
    <recommendedName>
        <fullName evidence="11">AI-2E family transporter</fullName>
    </recommendedName>
</protein>
<feature type="transmembrane region" description="Helical" evidence="8">
    <location>
        <begin position="298"/>
        <end position="322"/>
    </location>
</feature>
<evidence type="ECO:0008006" key="11">
    <source>
        <dbReference type="Google" id="ProtNLM"/>
    </source>
</evidence>
<dbReference type="GO" id="GO:0005886">
    <property type="term" value="C:plasma membrane"/>
    <property type="evidence" value="ECO:0007669"/>
    <property type="project" value="UniProtKB-SubCell"/>
</dbReference>
<keyword evidence="6 8" id="KW-1133">Transmembrane helix</keyword>
<keyword evidence="3" id="KW-0813">Transport</keyword>
<feature type="transmembrane region" description="Helical" evidence="8">
    <location>
        <begin position="35"/>
        <end position="55"/>
    </location>
</feature>
<reference evidence="9 10" key="1">
    <citation type="journal article" date="2016" name="Nat. Commun.">
        <title>Thousands of microbial genomes shed light on interconnected biogeochemical processes in an aquifer system.</title>
        <authorList>
            <person name="Anantharaman K."/>
            <person name="Brown C.T."/>
            <person name="Hug L.A."/>
            <person name="Sharon I."/>
            <person name="Castelle C.J."/>
            <person name="Probst A.J."/>
            <person name="Thomas B.C."/>
            <person name="Singh A."/>
            <person name="Wilkins M.J."/>
            <person name="Karaoz U."/>
            <person name="Brodie E.L."/>
            <person name="Williams K.H."/>
            <person name="Hubbard S.S."/>
            <person name="Banfield J.F."/>
        </authorList>
    </citation>
    <scope>NUCLEOTIDE SEQUENCE [LARGE SCALE GENOMIC DNA]</scope>
</reference>
<evidence type="ECO:0000256" key="8">
    <source>
        <dbReference type="SAM" id="Phobius"/>
    </source>
</evidence>
<evidence type="ECO:0000313" key="9">
    <source>
        <dbReference type="EMBL" id="OGL86555.1"/>
    </source>
</evidence>
<evidence type="ECO:0000256" key="3">
    <source>
        <dbReference type="ARBA" id="ARBA00022448"/>
    </source>
</evidence>
<evidence type="ECO:0000256" key="7">
    <source>
        <dbReference type="ARBA" id="ARBA00023136"/>
    </source>
</evidence>